<dbReference type="Gene3D" id="1.20.1420.10">
    <property type="entry name" value="Talin, central domain"/>
    <property type="match status" value="1"/>
</dbReference>
<dbReference type="Proteomes" id="UP000235728">
    <property type="component" value="Unassembled WGS sequence"/>
</dbReference>
<comment type="caution">
    <text evidence="2">The sequence shown here is derived from an EMBL/GenBank/DDBJ whole genome shotgun (WGS) entry which is preliminary data.</text>
</comment>
<reference evidence="2 3" key="1">
    <citation type="journal article" date="2016" name="Appl. Microbiol. Biotechnol.">
        <title>Characterization of T-DNA insertion mutants with decreased virulence in the entomopathogenic fungus Beauveria bassiana JEF-007.</title>
        <authorList>
            <person name="Kim S."/>
            <person name="Lee S.J."/>
            <person name="Nai Y.S."/>
            <person name="Yu J.S."/>
            <person name="Lee M.R."/>
            <person name="Yang Y.T."/>
            <person name="Kim J.S."/>
        </authorList>
    </citation>
    <scope>NUCLEOTIDE SEQUENCE [LARGE SCALE GENOMIC DNA]</scope>
    <source>
        <strain evidence="2 3">JEF-007</strain>
    </source>
</reference>
<sequence>MVSSCDAGALQRLETAVISAQDLCHQLATSLDDIYKNPSAALDQNTNNTDIKLPLDLARDATTLVRAHSTKLSLLLINEPFTPSAIADVLKQLISGPVLGLASAAQACDPAQYTAFFRKELAWRARRILVTLSELLGKIPKDGVVLSGAKKGGFAADNKGSLPSTGILWSACDEMLVLISGIRPRLDSTLRRVRLVVLLYQAISKRRLKQLPPLPPPTDSTYTNMPRRLDEAVRVLSALPESFGDLVSVFYDMEPAVIDRAADDCFFEAFAAGELLSDPWYGGQDEFSEWTEKFKTEIKRS</sequence>
<feature type="domain" description="Cyclin-D1-binding protein 1-like N-terminal" evidence="1">
    <location>
        <begin position="61"/>
        <end position="175"/>
    </location>
</feature>
<gene>
    <name evidence="2" type="ORF">BM221_010625</name>
</gene>
<dbReference type="Pfam" id="PF13324">
    <property type="entry name" value="GCIP_N"/>
    <property type="match status" value="1"/>
</dbReference>
<dbReference type="PANTHER" id="PTHR15492">
    <property type="entry name" value="CYCLIN D1-BINDING PROTEIN 1"/>
    <property type="match status" value="1"/>
</dbReference>
<evidence type="ECO:0000259" key="1">
    <source>
        <dbReference type="Pfam" id="PF13324"/>
    </source>
</evidence>
<evidence type="ECO:0000313" key="3">
    <source>
        <dbReference type="Proteomes" id="UP000235728"/>
    </source>
</evidence>
<dbReference type="AlphaFoldDB" id="A0A2N6N8B9"/>
<dbReference type="InterPro" id="IPR026907">
    <property type="entry name" value="GCIP-like"/>
</dbReference>
<dbReference type="GO" id="GO:0005634">
    <property type="term" value="C:nucleus"/>
    <property type="evidence" value="ECO:0007669"/>
    <property type="project" value="TreeGrafter"/>
</dbReference>
<dbReference type="EMBL" id="MRVG01000020">
    <property type="protein sequence ID" value="PMB63520.1"/>
    <property type="molecule type" value="Genomic_DNA"/>
</dbReference>
<proteinExistence type="predicted"/>
<accession>A0A2N6N8B9</accession>
<organism evidence="2 3">
    <name type="scientific">Beauveria bassiana</name>
    <name type="common">White muscardine disease fungus</name>
    <name type="synonym">Tritirachium shiotae</name>
    <dbReference type="NCBI Taxonomy" id="176275"/>
    <lineage>
        <taxon>Eukaryota</taxon>
        <taxon>Fungi</taxon>
        <taxon>Dikarya</taxon>
        <taxon>Ascomycota</taxon>
        <taxon>Pezizomycotina</taxon>
        <taxon>Sordariomycetes</taxon>
        <taxon>Hypocreomycetidae</taxon>
        <taxon>Hypocreales</taxon>
        <taxon>Cordycipitaceae</taxon>
        <taxon>Beauveria</taxon>
    </lineage>
</organism>
<protein>
    <recommendedName>
        <fullName evidence="1">Cyclin-D1-binding protein 1-like N-terminal domain-containing protein</fullName>
    </recommendedName>
</protein>
<evidence type="ECO:0000313" key="2">
    <source>
        <dbReference type="EMBL" id="PMB63520.1"/>
    </source>
</evidence>
<name>A0A2N6N8B9_BEABA</name>
<dbReference type="PANTHER" id="PTHR15492:SF1">
    <property type="entry name" value="CYCLIN-D1-BINDING PROTEIN 1"/>
    <property type="match status" value="1"/>
</dbReference>
<dbReference type="InterPro" id="IPR049317">
    <property type="entry name" value="GCIP-like_N"/>
</dbReference>